<dbReference type="AlphaFoldDB" id="A0ABD7HL39"/>
<sequence length="425" mass="46382">MITPYYQDDSVTLHHGDCLDMLRADDYGYDWNLGYRSARMFPDNSVDAVITDPPYGIAFMGKAWDQPGEFGSERRNGSPQRTQREGLAMDAGRYDLSPAAMLNFQRWCTAWATECLRILKPGGHLLAFGGSRTWHRLATAIEDAGFEMRDSIAWLYAQGFPKSMNLQGGLGTALKPAFEPIVVARKPLAGTVAANVLEYGTGALNIDACRIPTGDKLGGGSTTRGQRMKDGWHRPWMDDPDMVAANAERSRASVARSEELGRWPTNVVLDKHQAEALDRQTGVLHSGTMRAGTERQPRAGGTIYGADTRTFAPADTYGDSGGASRFFPVFRYEAKAPTSERPNADGVQHPTVKPLELMRWLVRLVAPAGAVVLEPFAGSGTTAEACVLEDRQCIAIEREADYLPLIVSRLQKPVQAGLFGLEAGA</sequence>
<comment type="caution">
    <text evidence="6">The sequence shown here is derived from an EMBL/GenBank/DDBJ whole genome shotgun (WGS) entry which is preliminary data.</text>
</comment>
<dbReference type="InterPro" id="IPR029063">
    <property type="entry name" value="SAM-dependent_MTases_sf"/>
</dbReference>
<accession>A0ABD7HL39</accession>
<dbReference type="RefSeq" id="WP_100480969.1">
    <property type="nucleotide sequence ID" value="NZ_QDET01000001.1"/>
</dbReference>
<dbReference type="Proteomes" id="UP000284557">
    <property type="component" value="Unassembled WGS sequence"/>
</dbReference>
<dbReference type="InterPro" id="IPR002052">
    <property type="entry name" value="DNA_methylase_N6_adenine_CS"/>
</dbReference>
<name>A0ABD7HL39_9MYCO</name>
<dbReference type="PROSITE" id="PS00092">
    <property type="entry name" value="N6_MTASE"/>
    <property type="match status" value="1"/>
</dbReference>
<dbReference type="PRINTS" id="PR00508">
    <property type="entry name" value="S21N4MTFRASE"/>
</dbReference>
<dbReference type="EMBL" id="QXBN01000015">
    <property type="protein sequence ID" value="RIT35130.1"/>
    <property type="molecule type" value="Genomic_DNA"/>
</dbReference>
<organism evidence="6 7">
    <name type="scientific">Mycobacteroides abscessus</name>
    <dbReference type="NCBI Taxonomy" id="36809"/>
    <lineage>
        <taxon>Bacteria</taxon>
        <taxon>Bacillati</taxon>
        <taxon>Actinomycetota</taxon>
        <taxon>Actinomycetes</taxon>
        <taxon>Mycobacteriales</taxon>
        <taxon>Mycobacteriaceae</taxon>
        <taxon>Mycobacteroides</taxon>
    </lineage>
</organism>
<evidence type="ECO:0000256" key="4">
    <source>
        <dbReference type="RuleBase" id="RU362026"/>
    </source>
</evidence>
<dbReference type="Pfam" id="PF01555">
    <property type="entry name" value="N6_N4_Mtase"/>
    <property type="match status" value="1"/>
</dbReference>
<evidence type="ECO:0000256" key="1">
    <source>
        <dbReference type="ARBA" id="ARBA00006594"/>
    </source>
</evidence>
<feature type="domain" description="DNA methylase N-4/N-6" evidence="5">
    <location>
        <begin position="46"/>
        <end position="406"/>
    </location>
</feature>
<reference evidence="6 7" key="1">
    <citation type="submission" date="2018-08" db="EMBL/GenBank/DDBJ databases">
        <title>Linezolid Resistance in Mycobacterium abscessus: MIC Distribution and Comprehensive Investigation of Resistance Mechanisms.</title>
        <authorList>
            <person name="Ye M."/>
            <person name="Xu L."/>
            <person name="Zou Y."/>
            <person name="Li B."/>
            <person name="Guo Q."/>
            <person name="Zhang Y."/>
            <person name="Zhan M."/>
            <person name="Xu B."/>
            <person name="Yu F."/>
            <person name="Zhang Z."/>
            <person name="Chu H."/>
        </authorList>
    </citation>
    <scope>NUCLEOTIDE SEQUENCE [LARGE SCALE GENOMIC DNA]</scope>
    <source>
        <strain evidence="6 7">G143</strain>
    </source>
</reference>
<dbReference type="InterPro" id="IPR002941">
    <property type="entry name" value="DNA_methylase_N4/N6"/>
</dbReference>
<evidence type="ECO:0000313" key="7">
    <source>
        <dbReference type="Proteomes" id="UP000284557"/>
    </source>
</evidence>
<dbReference type="GO" id="GO:0008168">
    <property type="term" value="F:methyltransferase activity"/>
    <property type="evidence" value="ECO:0007669"/>
    <property type="project" value="UniProtKB-KW"/>
</dbReference>
<keyword evidence="3" id="KW-0808">Transferase</keyword>
<evidence type="ECO:0000256" key="3">
    <source>
        <dbReference type="ARBA" id="ARBA00022679"/>
    </source>
</evidence>
<protein>
    <recommendedName>
        <fullName evidence="4">Methyltransferase</fullName>
        <ecNumber evidence="4">2.1.1.-</ecNumber>
    </recommendedName>
</protein>
<proteinExistence type="inferred from homology"/>
<dbReference type="InterPro" id="IPR001091">
    <property type="entry name" value="RM_Methyltransferase"/>
</dbReference>
<evidence type="ECO:0000256" key="2">
    <source>
        <dbReference type="ARBA" id="ARBA00022603"/>
    </source>
</evidence>
<comment type="similarity">
    <text evidence="1 4">Belongs to the N(4)/N(6)-methyltransferase family.</text>
</comment>
<gene>
    <name evidence="6" type="ORF">D2E76_19225</name>
</gene>
<dbReference type="GO" id="GO:0032259">
    <property type="term" value="P:methylation"/>
    <property type="evidence" value="ECO:0007669"/>
    <property type="project" value="UniProtKB-KW"/>
</dbReference>
<evidence type="ECO:0000313" key="6">
    <source>
        <dbReference type="EMBL" id="RIT35130.1"/>
    </source>
</evidence>
<keyword evidence="2" id="KW-0489">Methyltransferase</keyword>
<dbReference type="SUPFAM" id="SSF53335">
    <property type="entry name" value="S-adenosyl-L-methionine-dependent methyltransferases"/>
    <property type="match status" value="1"/>
</dbReference>
<evidence type="ECO:0000259" key="5">
    <source>
        <dbReference type="Pfam" id="PF01555"/>
    </source>
</evidence>
<dbReference type="Gene3D" id="3.40.50.150">
    <property type="entry name" value="Vaccinia Virus protein VP39"/>
    <property type="match status" value="1"/>
</dbReference>
<dbReference type="EC" id="2.1.1.-" evidence="4"/>